<dbReference type="AlphaFoldDB" id="A0A9R1WX85"/>
<accession>A0A9R1WX85</accession>
<proteinExistence type="predicted"/>
<comment type="caution">
    <text evidence="1">The sequence shown here is derived from an EMBL/GenBank/DDBJ whole genome shotgun (WGS) entry which is preliminary data.</text>
</comment>
<dbReference type="EMBL" id="NBSK02000008">
    <property type="protein sequence ID" value="KAJ0189954.1"/>
    <property type="molecule type" value="Genomic_DNA"/>
</dbReference>
<sequence length="207" mass="22208">MISGLRSDAVSSGLRSDAASSGHRSDAGDKVPVSFGLRSDAVSGLRSDVVGKAQYMLICYCMVLPQVRGRARDDGIAHTTASVFILGSGCDQWKSILHTDGHYTIVALRRPIDQQSAPSQSLPPTSWHKDAPVKKIPSMRALRPHGVEVDTTNCGACIDGGECTDHILVTCSFTSVCGMKDEELQSVADLINFAANWVGVYERKIDS</sequence>
<protein>
    <submittedName>
        <fullName evidence="1">Uncharacterized protein</fullName>
    </submittedName>
</protein>
<organism evidence="1 2">
    <name type="scientific">Lactuca sativa</name>
    <name type="common">Garden lettuce</name>
    <dbReference type="NCBI Taxonomy" id="4236"/>
    <lineage>
        <taxon>Eukaryota</taxon>
        <taxon>Viridiplantae</taxon>
        <taxon>Streptophyta</taxon>
        <taxon>Embryophyta</taxon>
        <taxon>Tracheophyta</taxon>
        <taxon>Spermatophyta</taxon>
        <taxon>Magnoliopsida</taxon>
        <taxon>eudicotyledons</taxon>
        <taxon>Gunneridae</taxon>
        <taxon>Pentapetalae</taxon>
        <taxon>asterids</taxon>
        <taxon>campanulids</taxon>
        <taxon>Asterales</taxon>
        <taxon>Asteraceae</taxon>
        <taxon>Cichorioideae</taxon>
        <taxon>Cichorieae</taxon>
        <taxon>Lactucinae</taxon>
        <taxon>Lactuca</taxon>
    </lineage>
</organism>
<gene>
    <name evidence="1" type="ORF">LSAT_V11C800443030</name>
</gene>
<evidence type="ECO:0000313" key="2">
    <source>
        <dbReference type="Proteomes" id="UP000235145"/>
    </source>
</evidence>
<reference evidence="1 2" key="1">
    <citation type="journal article" date="2017" name="Nat. Commun.">
        <title>Genome assembly with in vitro proximity ligation data and whole-genome triplication in lettuce.</title>
        <authorList>
            <person name="Reyes-Chin-Wo S."/>
            <person name="Wang Z."/>
            <person name="Yang X."/>
            <person name="Kozik A."/>
            <person name="Arikit S."/>
            <person name="Song C."/>
            <person name="Xia L."/>
            <person name="Froenicke L."/>
            <person name="Lavelle D.O."/>
            <person name="Truco M.J."/>
            <person name="Xia R."/>
            <person name="Zhu S."/>
            <person name="Xu C."/>
            <person name="Xu H."/>
            <person name="Xu X."/>
            <person name="Cox K."/>
            <person name="Korf I."/>
            <person name="Meyers B.C."/>
            <person name="Michelmore R.W."/>
        </authorList>
    </citation>
    <scope>NUCLEOTIDE SEQUENCE [LARGE SCALE GENOMIC DNA]</scope>
    <source>
        <strain evidence="2">cv. Salinas</strain>
        <tissue evidence="1">Seedlings</tissue>
    </source>
</reference>
<evidence type="ECO:0000313" key="1">
    <source>
        <dbReference type="EMBL" id="KAJ0189954.1"/>
    </source>
</evidence>
<keyword evidence="2" id="KW-1185">Reference proteome</keyword>
<dbReference type="Proteomes" id="UP000235145">
    <property type="component" value="Unassembled WGS sequence"/>
</dbReference>
<name>A0A9R1WX85_LACSA</name>